<evidence type="ECO:0000313" key="3">
    <source>
        <dbReference type="Proteomes" id="UP001054945"/>
    </source>
</evidence>
<protein>
    <submittedName>
        <fullName evidence="2">Uncharacterized protein</fullName>
    </submittedName>
</protein>
<evidence type="ECO:0000313" key="2">
    <source>
        <dbReference type="EMBL" id="GIX98792.1"/>
    </source>
</evidence>
<name>A0AAV4PMK0_CAEEX</name>
<proteinExistence type="predicted"/>
<comment type="caution">
    <text evidence="2">The sequence shown here is derived from an EMBL/GenBank/DDBJ whole genome shotgun (WGS) entry which is preliminary data.</text>
</comment>
<evidence type="ECO:0000256" key="1">
    <source>
        <dbReference type="SAM" id="MobiDB-lite"/>
    </source>
</evidence>
<keyword evidence="3" id="KW-1185">Reference proteome</keyword>
<accession>A0AAV4PMK0</accession>
<dbReference type="EMBL" id="BPLR01004964">
    <property type="protein sequence ID" value="GIX98792.1"/>
    <property type="molecule type" value="Genomic_DNA"/>
</dbReference>
<feature type="region of interest" description="Disordered" evidence="1">
    <location>
        <begin position="1"/>
        <end position="33"/>
    </location>
</feature>
<gene>
    <name evidence="2" type="ORF">CEXT_771041</name>
</gene>
<dbReference type="Proteomes" id="UP001054945">
    <property type="component" value="Unassembled WGS sequence"/>
</dbReference>
<dbReference type="AlphaFoldDB" id="A0AAV4PMK0"/>
<reference evidence="2 3" key="1">
    <citation type="submission" date="2021-06" db="EMBL/GenBank/DDBJ databases">
        <title>Caerostris extrusa draft genome.</title>
        <authorList>
            <person name="Kono N."/>
            <person name="Arakawa K."/>
        </authorList>
    </citation>
    <scope>NUCLEOTIDE SEQUENCE [LARGE SCALE GENOMIC DNA]</scope>
</reference>
<sequence length="89" mass="9979">MVPLDRTNCTRKQRSPALFMKNPSPEIHGPNTMKQCHPFREKKKHLDSNRSNLSDSPLCRADSDRCGMAFLHSAARRLAEHGNALGPPT</sequence>
<organism evidence="2 3">
    <name type="scientific">Caerostris extrusa</name>
    <name type="common">Bark spider</name>
    <name type="synonym">Caerostris bankana</name>
    <dbReference type="NCBI Taxonomy" id="172846"/>
    <lineage>
        <taxon>Eukaryota</taxon>
        <taxon>Metazoa</taxon>
        <taxon>Ecdysozoa</taxon>
        <taxon>Arthropoda</taxon>
        <taxon>Chelicerata</taxon>
        <taxon>Arachnida</taxon>
        <taxon>Araneae</taxon>
        <taxon>Araneomorphae</taxon>
        <taxon>Entelegynae</taxon>
        <taxon>Araneoidea</taxon>
        <taxon>Araneidae</taxon>
        <taxon>Caerostris</taxon>
    </lineage>
</organism>